<evidence type="ECO:0000256" key="2">
    <source>
        <dbReference type="SAM" id="SignalP"/>
    </source>
</evidence>
<evidence type="ECO:0000313" key="4">
    <source>
        <dbReference type="Proteomes" id="UP000249061"/>
    </source>
</evidence>
<keyword evidence="2" id="KW-0732">Signal</keyword>
<name>A0A2W5UNB5_9BACT</name>
<gene>
    <name evidence="3" type="ORF">DI536_20005</name>
</gene>
<proteinExistence type="predicted"/>
<evidence type="ECO:0000313" key="3">
    <source>
        <dbReference type="EMBL" id="PZR10528.1"/>
    </source>
</evidence>
<dbReference type="InterPro" id="IPR007433">
    <property type="entry name" value="DUF481"/>
</dbReference>
<accession>A0A2W5UNB5</accession>
<dbReference type="AlphaFoldDB" id="A0A2W5UNB5"/>
<comment type="caution">
    <text evidence="3">The sequence shown here is derived from an EMBL/GenBank/DDBJ whole genome shotgun (WGS) entry which is preliminary data.</text>
</comment>
<feature type="signal peptide" evidence="2">
    <location>
        <begin position="1"/>
        <end position="20"/>
    </location>
</feature>
<organism evidence="3 4">
    <name type="scientific">Archangium gephyra</name>
    <dbReference type="NCBI Taxonomy" id="48"/>
    <lineage>
        <taxon>Bacteria</taxon>
        <taxon>Pseudomonadati</taxon>
        <taxon>Myxococcota</taxon>
        <taxon>Myxococcia</taxon>
        <taxon>Myxococcales</taxon>
        <taxon>Cystobacterineae</taxon>
        <taxon>Archangiaceae</taxon>
        <taxon>Archangium</taxon>
    </lineage>
</organism>
<feature type="chain" id="PRO_5016093096" evidence="2">
    <location>
        <begin position="21"/>
        <end position="330"/>
    </location>
</feature>
<dbReference type="EMBL" id="QFQP01000017">
    <property type="protein sequence ID" value="PZR10528.1"/>
    <property type="molecule type" value="Genomic_DNA"/>
</dbReference>
<sequence>MLLPLTLTAALLAQTEPSTATTPAPTEATTTTPTAVEDAQAAQRAAEAAQKAAEAAQKAADAVTRIADVMAPPAAVAAAANTAPDEKWVGNVGLGLTFITGNAQTLTLTGTASASRQFGNWMLGLKANGAYGLANPDANSSSVTNTTARRALASVRGDRTFGDGFAAIFATVGGEFDHMKNIESRGIGELGASLTFFNKKEATYEKLYLRADLAARGGHETRFQYFPTPALVDPYGVIILAPRAALTFRWGFSEYVRFSEEFEVIPYVLAPELGRTLINSTTKLNARLTETLSLATSLLLNYDSQPPVAAGGSPRKELDVALTVGVEAAF</sequence>
<dbReference type="Proteomes" id="UP000249061">
    <property type="component" value="Unassembled WGS sequence"/>
</dbReference>
<reference evidence="3 4" key="1">
    <citation type="submission" date="2017-08" db="EMBL/GenBank/DDBJ databases">
        <title>Infants hospitalized years apart are colonized by the same room-sourced microbial strains.</title>
        <authorList>
            <person name="Brooks B."/>
            <person name="Olm M.R."/>
            <person name="Firek B.A."/>
            <person name="Baker R."/>
            <person name="Thomas B.C."/>
            <person name="Morowitz M.J."/>
            <person name="Banfield J.F."/>
        </authorList>
    </citation>
    <scope>NUCLEOTIDE SEQUENCE [LARGE SCALE GENOMIC DNA]</scope>
    <source>
        <strain evidence="3">S2_003_000_R2_14</strain>
    </source>
</reference>
<evidence type="ECO:0000256" key="1">
    <source>
        <dbReference type="SAM" id="MobiDB-lite"/>
    </source>
</evidence>
<protein>
    <submittedName>
        <fullName evidence="3">DUF481 domain-containing protein</fullName>
    </submittedName>
</protein>
<dbReference type="Pfam" id="PF04338">
    <property type="entry name" value="DUF481"/>
    <property type="match status" value="1"/>
</dbReference>
<feature type="region of interest" description="Disordered" evidence="1">
    <location>
        <begin position="14"/>
        <end position="33"/>
    </location>
</feature>